<evidence type="ECO:0008006" key="5">
    <source>
        <dbReference type="Google" id="ProtNLM"/>
    </source>
</evidence>
<dbReference type="Pfam" id="PF01473">
    <property type="entry name" value="Choline_bind_1"/>
    <property type="match status" value="1"/>
</dbReference>
<dbReference type="HOGENOM" id="CLU_048243_0_0_9"/>
<dbReference type="SUPFAM" id="SSF69360">
    <property type="entry name" value="Cell wall binding repeat"/>
    <property type="match status" value="1"/>
</dbReference>
<evidence type="ECO:0000313" key="3">
    <source>
        <dbReference type="EMBL" id="ENZ18778.1"/>
    </source>
</evidence>
<feature type="repeat" description="Cell wall-binding" evidence="2">
    <location>
        <begin position="287"/>
        <end position="306"/>
    </location>
</feature>
<evidence type="ECO:0000256" key="2">
    <source>
        <dbReference type="PROSITE-ProRule" id="PRU00591"/>
    </source>
</evidence>
<accession>A0A0E2HFI3</accession>
<gene>
    <name evidence="3" type="ORF">HMPREF1090_01095</name>
</gene>
<evidence type="ECO:0000256" key="1">
    <source>
        <dbReference type="ARBA" id="ARBA00022737"/>
    </source>
</evidence>
<dbReference type="InterPro" id="IPR018337">
    <property type="entry name" value="Cell_wall/Cho-bd_repeat"/>
</dbReference>
<dbReference type="PROSITE" id="PS51170">
    <property type="entry name" value="CW"/>
    <property type="match status" value="2"/>
</dbReference>
<evidence type="ECO:0000313" key="4">
    <source>
        <dbReference type="Proteomes" id="UP000013085"/>
    </source>
</evidence>
<feature type="repeat" description="Cell wall-binding" evidence="2">
    <location>
        <begin position="307"/>
        <end position="326"/>
    </location>
</feature>
<comment type="caution">
    <text evidence="3">The sequence shown here is derived from an EMBL/GenBank/DDBJ whole genome shotgun (WGS) entry which is preliminary data.</text>
</comment>
<keyword evidence="1" id="KW-0677">Repeat</keyword>
<dbReference type="EMBL" id="AGYR01000007">
    <property type="protein sequence ID" value="ENZ18778.1"/>
    <property type="molecule type" value="Genomic_DNA"/>
</dbReference>
<dbReference type="Pfam" id="PF19127">
    <property type="entry name" value="Choline_bind_3"/>
    <property type="match status" value="3"/>
</dbReference>
<dbReference type="RefSeq" id="WP_002594943.1">
    <property type="nucleotide sequence ID" value="NZ_KB850998.1"/>
</dbReference>
<dbReference type="Gene3D" id="2.10.270.10">
    <property type="entry name" value="Cholin Binding"/>
    <property type="match status" value="3"/>
</dbReference>
<reference evidence="3 4" key="1">
    <citation type="submission" date="2013-01" db="EMBL/GenBank/DDBJ databases">
        <title>The Genome Sequence of Clostridium clostridioforme 90A8.</title>
        <authorList>
            <consortium name="The Broad Institute Genome Sequencing Platform"/>
            <person name="Earl A."/>
            <person name="Ward D."/>
            <person name="Feldgarden M."/>
            <person name="Gevers D."/>
            <person name="Courvalin P."/>
            <person name="Lambert T."/>
            <person name="Walker B."/>
            <person name="Young S.K."/>
            <person name="Zeng Q."/>
            <person name="Gargeya S."/>
            <person name="Fitzgerald M."/>
            <person name="Haas B."/>
            <person name="Abouelleil A."/>
            <person name="Alvarado L."/>
            <person name="Arachchi H.M."/>
            <person name="Berlin A.M."/>
            <person name="Chapman S.B."/>
            <person name="Dewar J."/>
            <person name="Goldberg J."/>
            <person name="Griggs A."/>
            <person name="Gujja S."/>
            <person name="Hansen M."/>
            <person name="Howarth C."/>
            <person name="Imamovic A."/>
            <person name="Larimer J."/>
            <person name="McCowan C."/>
            <person name="Murphy C."/>
            <person name="Neiman D."/>
            <person name="Pearson M."/>
            <person name="Priest M."/>
            <person name="Roberts A."/>
            <person name="Saif S."/>
            <person name="Shea T."/>
            <person name="Sisk P."/>
            <person name="Sykes S."/>
            <person name="Wortman J."/>
            <person name="Nusbaum C."/>
            <person name="Birren B."/>
        </authorList>
    </citation>
    <scope>NUCLEOTIDE SEQUENCE [LARGE SCALE GENOMIC DNA]</scope>
    <source>
        <strain evidence="3 4">90A8</strain>
    </source>
</reference>
<name>A0A0E2HFI3_9FIRM</name>
<sequence length="459" mass="52183">MGRNHRTWGMGAVVLLAFILAAPVKVMGATKPINSVSIQVSSKMEPGERLPEIEIGSGNASEGKVRVHAGGKYHVKKAEWLDKSSMEVKAGDEPRMKVTLEPEDVGENYFLAAYKESSVKISGGTFVSARRDGDSLAVTFRLKPVKGDFDPPKDAYWYEKNLGEARWDKPENTSGYYELQLYRDNKSVHKVSKVSGVRYNFYPYMTKEGDYTFKVRTIPGSESVKKYGGKSEWIESGELHITDRYVSDGKGQQAKDSTLVRGTQETVGWNKEGDSWSYRYPDGSLCRGRWESIEGQWYYFNIEGIMQTGWQLLDNQYFYLYPNGQMAVGWAEMDGKWYYFCTGEEAGDTAGSMQGAGWRVIGPYYYYFNEDGSMYTGWLKQNGKQYYLNTVDNSLKGALFTGWIKRDGKTYFADSNGEIAEGWCQIDGNWYYFYPESGELAYNTVINGFHVNQDGIWER</sequence>
<protein>
    <recommendedName>
        <fullName evidence="5">Cell wall binding repeat-containing protein</fullName>
    </recommendedName>
</protein>
<organism evidence="3 4">
    <name type="scientific">[Clostridium] clostridioforme 90A8</name>
    <dbReference type="NCBI Taxonomy" id="999408"/>
    <lineage>
        <taxon>Bacteria</taxon>
        <taxon>Bacillati</taxon>
        <taxon>Bacillota</taxon>
        <taxon>Clostridia</taxon>
        <taxon>Lachnospirales</taxon>
        <taxon>Lachnospiraceae</taxon>
        <taxon>Enterocloster</taxon>
    </lineage>
</organism>
<dbReference type="Proteomes" id="UP000013085">
    <property type="component" value="Unassembled WGS sequence"/>
</dbReference>
<dbReference type="PATRIC" id="fig|999408.3.peg.1173"/>
<proteinExistence type="predicted"/>
<dbReference type="AlphaFoldDB" id="A0A0E2HFI3"/>